<evidence type="ECO:0000259" key="14">
    <source>
        <dbReference type="PROSITE" id="PS51217"/>
    </source>
</evidence>
<keyword evidence="5 10" id="KW-0067">ATP-binding</keyword>
<evidence type="ECO:0000256" key="8">
    <source>
        <dbReference type="ARBA" id="ARBA00034808"/>
    </source>
</evidence>
<feature type="compositionally biased region" description="Low complexity" evidence="11">
    <location>
        <begin position="609"/>
        <end position="629"/>
    </location>
</feature>
<keyword evidence="16" id="KW-1185">Reference proteome</keyword>
<evidence type="ECO:0000256" key="7">
    <source>
        <dbReference type="ARBA" id="ARBA00034617"/>
    </source>
</evidence>
<evidence type="ECO:0000256" key="6">
    <source>
        <dbReference type="ARBA" id="ARBA00023235"/>
    </source>
</evidence>
<dbReference type="Gene3D" id="1.10.10.160">
    <property type="match status" value="1"/>
</dbReference>
<dbReference type="InterPro" id="IPR014017">
    <property type="entry name" value="DNA_helicase_UvrD-like_C"/>
</dbReference>
<dbReference type="GO" id="GO:0005829">
    <property type="term" value="C:cytosol"/>
    <property type="evidence" value="ECO:0007669"/>
    <property type="project" value="TreeGrafter"/>
</dbReference>
<gene>
    <name evidence="15" type="ORF">EV653_6660</name>
</gene>
<dbReference type="InterPro" id="IPR013986">
    <property type="entry name" value="DExx_box_DNA_helicase_dom_sf"/>
</dbReference>
<name>A0A4V3GFF5_9ACTN</name>
<dbReference type="Gene3D" id="3.40.50.300">
    <property type="entry name" value="P-loop containing nucleotide triphosphate hydrolases"/>
    <property type="match status" value="3"/>
</dbReference>
<dbReference type="Pfam" id="PF00580">
    <property type="entry name" value="UvrD-helicase"/>
    <property type="match status" value="1"/>
</dbReference>
<dbReference type="PANTHER" id="PTHR11070:SF69">
    <property type="entry name" value="ATP-DEPENDENT DNA HELICASE UVRD2"/>
    <property type="match status" value="1"/>
</dbReference>
<feature type="domain" description="UvrD-like helicase ATP-binding" evidence="13">
    <location>
        <begin position="42"/>
        <end position="323"/>
    </location>
</feature>
<dbReference type="GO" id="GO:0016887">
    <property type="term" value="F:ATP hydrolysis activity"/>
    <property type="evidence" value="ECO:0007669"/>
    <property type="project" value="RHEA"/>
</dbReference>
<dbReference type="InterPro" id="IPR000212">
    <property type="entry name" value="DNA_helicase_UvrD/REP"/>
</dbReference>
<dbReference type="CDD" id="cd18807">
    <property type="entry name" value="SF1_C_UvrD"/>
    <property type="match status" value="1"/>
</dbReference>
<comment type="catalytic activity">
    <reaction evidence="7">
        <text>Couples ATP hydrolysis with the unwinding of duplex DNA by translocating in the 3'-5' direction.</text>
        <dbReference type="EC" id="5.6.2.4"/>
    </reaction>
</comment>
<evidence type="ECO:0000256" key="3">
    <source>
        <dbReference type="ARBA" id="ARBA00022801"/>
    </source>
</evidence>
<dbReference type="Pfam" id="PF00570">
    <property type="entry name" value="HRDC"/>
    <property type="match status" value="1"/>
</dbReference>
<comment type="catalytic activity">
    <reaction evidence="9">
        <text>ATP + H2O = ADP + phosphate + H(+)</text>
        <dbReference type="Rhea" id="RHEA:13065"/>
        <dbReference type="ChEBI" id="CHEBI:15377"/>
        <dbReference type="ChEBI" id="CHEBI:15378"/>
        <dbReference type="ChEBI" id="CHEBI:30616"/>
        <dbReference type="ChEBI" id="CHEBI:43474"/>
        <dbReference type="ChEBI" id="CHEBI:456216"/>
        <dbReference type="EC" id="5.6.2.4"/>
    </reaction>
</comment>
<keyword evidence="6" id="KW-0413">Isomerase</keyword>
<evidence type="ECO:0000256" key="2">
    <source>
        <dbReference type="ARBA" id="ARBA00022741"/>
    </source>
</evidence>
<dbReference type="GO" id="GO:0000725">
    <property type="term" value="P:recombinational repair"/>
    <property type="evidence" value="ECO:0007669"/>
    <property type="project" value="TreeGrafter"/>
</dbReference>
<dbReference type="Proteomes" id="UP000295146">
    <property type="component" value="Unassembled WGS sequence"/>
</dbReference>
<dbReference type="PROSITE" id="PS51198">
    <property type="entry name" value="UVRD_HELICASE_ATP_BIND"/>
    <property type="match status" value="1"/>
</dbReference>
<organism evidence="15 16">
    <name type="scientific">Kribbella pratensis</name>
    <dbReference type="NCBI Taxonomy" id="2512112"/>
    <lineage>
        <taxon>Bacteria</taxon>
        <taxon>Bacillati</taxon>
        <taxon>Actinomycetota</taxon>
        <taxon>Actinomycetes</taxon>
        <taxon>Propionibacteriales</taxon>
        <taxon>Kribbellaceae</taxon>
        <taxon>Kribbella</taxon>
    </lineage>
</organism>
<evidence type="ECO:0000256" key="9">
    <source>
        <dbReference type="ARBA" id="ARBA00048988"/>
    </source>
</evidence>
<dbReference type="SUPFAM" id="SSF52540">
    <property type="entry name" value="P-loop containing nucleoside triphosphate hydrolases"/>
    <property type="match status" value="1"/>
</dbReference>
<dbReference type="GO" id="GO:0043138">
    <property type="term" value="F:3'-5' DNA helicase activity"/>
    <property type="evidence" value="ECO:0007669"/>
    <property type="project" value="UniProtKB-EC"/>
</dbReference>
<evidence type="ECO:0000313" key="16">
    <source>
        <dbReference type="Proteomes" id="UP000295146"/>
    </source>
</evidence>
<reference evidence="15 16" key="1">
    <citation type="submission" date="2019-03" db="EMBL/GenBank/DDBJ databases">
        <title>Genomic Encyclopedia of Type Strains, Phase III (KMG-III): the genomes of soil and plant-associated and newly described type strains.</title>
        <authorList>
            <person name="Whitman W."/>
        </authorList>
    </citation>
    <scope>NUCLEOTIDE SEQUENCE [LARGE SCALE GENOMIC DNA]</scope>
    <source>
        <strain evidence="15 16">VKM Ac-2573</strain>
    </source>
</reference>
<dbReference type="Pfam" id="PF13361">
    <property type="entry name" value="UvrD_C"/>
    <property type="match status" value="2"/>
</dbReference>
<dbReference type="SUPFAM" id="SSF47819">
    <property type="entry name" value="HRDC-like"/>
    <property type="match status" value="1"/>
</dbReference>
<protein>
    <recommendedName>
        <fullName evidence="8">DNA 3'-5' helicase</fullName>
        <ecNumber evidence="8">5.6.2.4</ecNumber>
    </recommendedName>
</protein>
<keyword evidence="3 10" id="KW-0378">Hydrolase</keyword>
<dbReference type="FunFam" id="3.40.50.300:FF:001181">
    <property type="entry name" value="DNA helicase"/>
    <property type="match status" value="1"/>
</dbReference>
<feature type="compositionally biased region" description="Low complexity" evidence="11">
    <location>
        <begin position="580"/>
        <end position="595"/>
    </location>
</feature>
<feature type="binding site" evidence="10">
    <location>
        <begin position="63"/>
        <end position="70"/>
    </location>
    <ligand>
        <name>ATP</name>
        <dbReference type="ChEBI" id="CHEBI:30616"/>
    </ligand>
</feature>
<dbReference type="InterPro" id="IPR044876">
    <property type="entry name" value="HRDC_dom_sf"/>
</dbReference>
<dbReference type="PROSITE" id="PS51217">
    <property type="entry name" value="UVRD_HELICASE_CTER"/>
    <property type="match status" value="1"/>
</dbReference>
<evidence type="ECO:0000256" key="11">
    <source>
        <dbReference type="SAM" id="MobiDB-lite"/>
    </source>
</evidence>
<feature type="domain" description="UvrD-like helicase C-terminal" evidence="14">
    <location>
        <begin position="324"/>
        <end position="573"/>
    </location>
</feature>
<comment type="similarity">
    <text evidence="1">Belongs to the helicase family. UvrD subfamily.</text>
</comment>
<evidence type="ECO:0000256" key="4">
    <source>
        <dbReference type="ARBA" id="ARBA00022806"/>
    </source>
</evidence>
<keyword evidence="2 10" id="KW-0547">Nucleotide-binding</keyword>
<evidence type="ECO:0000259" key="13">
    <source>
        <dbReference type="PROSITE" id="PS51198"/>
    </source>
</evidence>
<evidence type="ECO:0000256" key="1">
    <source>
        <dbReference type="ARBA" id="ARBA00009922"/>
    </source>
</evidence>
<dbReference type="CDD" id="cd17932">
    <property type="entry name" value="DEXQc_UvrD"/>
    <property type="match status" value="1"/>
</dbReference>
<accession>A0A4V3GFF5</accession>
<evidence type="ECO:0000313" key="15">
    <source>
        <dbReference type="EMBL" id="TDW66629.1"/>
    </source>
</evidence>
<dbReference type="PROSITE" id="PS50967">
    <property type="entry name" value="HRDC"/>
    <property type="match status" value="1"/>
</dbReference>
<dbReference type="EC" id="5.6.2.4" evidence="8"/>
<feature type="region of interest" description="Disordered" evidence="11">
    <location>
        <begin position="577"/>
        <end position="629"/>
    </location>
</feature>
<dbReference type="Gene3D" id="1.10.486.10">
    <property type="entry name" value="PCRA, domain 4"/>
    <property type="match status" value="2"/>
</dbReference>
<dbReference type="PANTHER" id="PTHR11070">
    <property type="entry name" value="UVRD / RECB / PCRA DNA HELICASE FAMILY MEMBER"/>
    <property type="match status" value="1"/>
</dbReference>
<dbReference type="InterPro" id="IPR014016">
    <property type="entry name" value="UvrD-like_ATP-bd"/>
</dbReference>
<comment type="caution">
    <text evidence="15">The sequence shown here is derived from an EMBL/GenBank/DDBJ whole genome shotgun (WGS) entry which is preliminary data.</text>
</comment>
<evidence type="ECO:0000256" key="10">
    <source>
        <dbReference type="PROSITE-ProRule" id="PRU00560"/>
    </source>
</evidence>
<dbReference type="GO" id="GO:0003677">
    <property type="term" value="F:DNA binding"/>
    <property type="evidence" value="ECO:0007669"/>
    <property type="project" value="InterPro"/>
</dbReference>
<dbReference type="SMART" id="SM00341">
    <property type="entry name" value="HRDC"/>
    <property type="match status" value="1"/>
</dbReference>
<keyword evidence="4 10" id="KW-0347">Helicase</keyword>
<dbReference type="EMBL" id="SODP01000003">
    <property type="protein sequence ID" value="TDW66629.1"/>
    <property type="molecule type" value="Genomic_DNA"/>
</dbReference>
<dbReference type="AlphaFoldDB" id="A0A4V3GFF5"/>
<dbReference type="Gene3D" id="1.10.150.80">
    <property type="entry name" value="HRDC domain"/>
    <property type="match status" value="1"/>
</dbReference>
<dbReference type="GO" id="GO:0005524">
    <property type="term" value="F:ATP binding"/>
    <property type="evidence" value="ECO:0007669"/>
    <property type="project" value="UniProtKB-UniRule"/>
</dbReference>
<dbReference type="InterPro" id="IPR002121">
    <property type="entry name" value="HRDC_dom"/>
</dbReference>
<proteinExistence type="inferred from homology"/>
<evidence type="ECO:0000256" key="5">
    <source>
        <dbReference type="ARBA" id="ARBA00022840"/>
    </source>
</evidence>
<dbReference type="InterPro" id="IPR010997">
    <property type="entry name" value="HRDC-like_sf"/>
</dbReference>
<dbReference type="InterPro" id="IPR027417">
    <property type="entry name" value="P-loop_NTPase"/>
</dbReference>
<evidence type="ECO:0000259" key="12">
    <source>
        <dbReference type="PROSITE" id="PS50967"/>
    </source>
</evidence>
<sequence>MSGRPSRVAFDVFEPCRRWCCSRVSQPVSDLTRSASAEGLLEALDPEQRAVASALHGPVVVMAGAGTGKTRAITHRIAYGVQTGTFDPVRVLAVTFTQRAAGEMRGRLAQLGVQGVQARTFHSAALRQARFFWPKVYGGELPPIADRKFPLLTEAASRCRVRVDTPALRDLAGEVEWAKVSNVRPDDYARLAPKSSRTLAAFDPPTIARIFAAYEDVKLERGRIDLEDVLLCAVALLAEDERVAAEIRRQYRTFVVDEYQDVSPLQQSLLDLWLGGREDVCVVGDPAQTIYSWAGAEPENLVRFASRHPSATVIKLVRDYRSTPQIVDVANKILDAAGPTGLPGRVTLRSQKEAGPAPVYREYSDEVAEADAVARAVLKLRDEGVALRDIAVLFRTNAQSENFEQALAERKIPTVLKGAERFFERAEIRQAAVLLRGQAKAGDLSDDLVTTVTGVLAGAGWTQEPPTGTGAVRDRWESLSALVTMTSDFAAEHPSAGLADLMAELDRRASIQHAPLAEGVTLATLHAAKGLEWECVFIVGAHEGTLPITYAQTPAQVEEERRLFYVGVTRAKQQLSISWSTSRSPGGRGTRGPTRFLDPIGVRTARTEWTPSSPTSWERSSSAPRSSRPIPKCRVCGRGLLDPGARKLGRCEDCPSKIDQKLYDALIEWRTEQAESERMPAFVILTDATLTAIAETRPEDAQALRQIPGIGHTKLAKYGEKILNLCTR</sequence>
<dbReference type="GO" id="GO:0033202">
    <property type="term" value="C:DNA helicase complex"/>
    <property type="evidence" value="ECO:0007669"/>
    <property type="project" value="TreeGrafter"/>
</dbReference>
<feature type="domain" description="HRDC" evidence="12">
    <location>
        <begin position="656"/>
        <end position="728"/>
    </location>
</feature>